<organism evidence="10 11">
    <name type="scientific">Profundibacterium mesophilum KAUST100406-0324</name>
    <dbReference type="NCBI Taxonomy" id="1037889"/>
    <lineage>
        <taxon>Bacteria</taxon>
        <taxon>Pseudomonadati</taxon>
        <taxon>Pseudomonadota</taxon>
        <taxon>Alphaproteobacteria</taxon>
        <taxon>Rhodobacterales</taxon>
        <taxon>Roseobacteraceae</taxon>
        <taxon>Profundibacterium</taxon>
    </lineage>
</organism>
<dbReference type="AlphaFoldDB" id="A0A921NSP1"/>
<comment type="caution">
    <text evidence="10">The sequence shown here is derived from an EMBL/GenBank/DDBJ whole genome shotgun (WGS) entry which is preliminary data.</text>
</comment>
<evidence type="ECO:0000256" key="8">
    <source>
        <dbReference type="SAM" id="Phobius"/>
    </source>
</evidence>
<dbReference type="InterPro" id="IPR052029">
    <property type="entry name" value="PpiD_chaperone"/>
</dbReference>
<accession>A0A921NSP1</accession>
<feature type="domain" description="PpiC" evidence="9">
    <location>
        <begin position="246"/>
        <end position="365"/>
    </location>
</feature>
<feature type="transmembrane region" description="Helical" evidence="8">
    <location>
        <begin position="12"/>
        <end position="33"/>
    </location>
</feature>
<dbReference type="OrthoDB" id="9768393at2"/>
<proteinExistence type="inferred from homology"/>
<keyword evidence="11" id="KW-1185">Reference proteome</keyword>
<dbReference type="InterPro" id="IPR000297">
    <property type="entry name" value="PPIase_PpiC"/>
</dbReference>
<keyword evidence="3 8" id="KW-0812">Transmembrane</keyword>
<dbReference type="SUPFAM" id="SSF109998">
    <property type="entry name" value="Triger factor/SurA peptide-binding domain-like"/>
    <property type="match status" value="1"/>
</dbReference>
<dbReference type="Proteomes" id="UP000698242">
    <property type="component" value="Unassembled WGS sequence"/>
</dbReference>
<dbReference type="InterPro" id="IPR027304">
    <property type="entry name" value="Trigger_fact/SurA_dom_sf"/>
</dbReference>
<keyword evidence="10" id="KW-0413">Isomerase</keyword>
<protein>
    <submittedName>
        <fullName evidence="10">Peptidyl-prolyl cis-trans isomerase</fullName>
        <ecNumber evidence="10">2.1.1.107</ecNumber>
    </submittedName>
</protein>
<reference evidence="10" key="1">
    <citation type="submission" date="2013-03" db="EMBL/GenBank/DDBJ databases">
        <title>Genome Sequence of the Profundibacterium mesophilum strain KAUST100406-0324T from Red Sea, a novel genus in the family Rhodobacteraceae.</title>
        <authorList>
            <person name="Essack M."/>
            <person name="Alam I."/>
            <person name="Lafi F."/>
            <person name="Alawi W."/>
            <person name="Kamanu F."/>
            <person name="Al-Suwailem A."/>
            <person name="Lee O.O."/>
            <person name="Xu Y."/>
            <person name="Bajic V."/>
            <person name="Qian P.-Y."/>
            <person name="Archer J."/>
        </authorList>
    </citation>
    <scope>NUCLEOTIDE SEQUENCE</scope>
    <source>
        <strain evidence="10">KAUST100406-0324</strain>
    </source>
</reference>
<dbReference type="EMBL" id="APKE01000035">
    <property type="protein sequence ID" value="KAF0674740.1"/>
    <property type="molecule type" value="Genomic_DNA"/>
</dbReference>
<keyword evidence="6" id="KW-0143">Chaperone</keyword>
<dbReference type="SUPFAM" id="SSF54534">
    <property type="entry name" value="FKBP-like"/>
    <property type="match status" value="1"/>
</dbReference>
<keyword evidence="4 8" id="KW-1133">Transmembrane helix</keyword>
<dbReference type="Pfam" id="PF13145">
    <property type="entry name" value="Rotamase_2"/>
    <property type="match status" value="1"/>
</dbReference>
<keyword evidence="5 8" id="KW-0472">Membrane</keyword>
<keyword evidence="10" id="KW-0808">Transferase</keyword>
<dbReference type="RefSeq" id="WP_159966335.1">
    <property type="nucleotide sequence ID" value="NZ_APKE01000035.1"/>
</dbReference>
<dbReference type="PANTHER" id="PTHR47529:SF1">
    <property type="entry name" value="PERIPLASMIC CHAPERONE PPID"/>
    <property type="match status" value="1"/>
</dbReference>
<evidence type="ECO:0000256" key="3">
    <source>
        <dbReference type="ARBA" id="ARBA00022692"/>
    </source>
</evidence>
<comment type="subcellular location">
    <subcellularLocation>
        <location evidence="1">Cell membrane</location>
        <topology evidence="1">Single-pass type II membrane protein</topology>
    </subcellularLocation>
</comment>
<dbReference type="GO" id="GO:0032259">
    <property type="term" value="P:methylation"/>
    <property type="evidence" value="ECO:0007669"/>
    <property type="project" value="UniProtKB-KW"/>
</dbReference>
<evidence type="ECO:0000259" key="9">
    <source>
        <dbReference type="Pfam" id="PF13145"/>
    </source>
</evidence>
<dbReference type="PANTHER" id="PTHR47529">
    <property type="entry name" value="PEPTIDYL-PROLYL CIS-TRANS ISOMERASE D"/>
    <property type="match status" value="1"/>
</dbReference>
<evidence type="ECO:0000256" key="6">
    <source>
        <dbReference type="ARBA" id="ARBA00023186"/>
    </source>
</evidence>
<sequence>MAESKRGSLSKGLVWIILILLIVALAGFGATSFGGSLRSIGSVGDTEIPVDSYARTLEQQLRNLEQSTGQRITFSEAQAAGIDRSVLQQVISVAAIEDEADVLRLSVGDAAVRDEILRIPAFQGLDGQFDRAAYELALRRSNMDVDDFEQGIRDETARALLQGAVVGGVQTPAILTDTLFNFARETRDISIVFLGPDDLPGDLPAPGDAELRAFYEETPEPFTAPETRKITYAWLTPEMLIPETDVDEDALRAIYEERDAEFNQPERRLAERLVFADAPAAEAAAAAIAAGETSFDALVEERGLTLEDVDLGTVSAADLGSAAEPVFALTEPGIAGPVETGLGPALFRVNAILNARETPFEEVRDALSDEAAAIEARRSISDKIEPVEDLLAGGATIEEIAEETRFELGQIDWHDGLASFGGRSIDGYEEFRAAALAANPGDFPEVAQLSDGGLFMIRLDEIVPPVLRPFEEVRADVAARFDAKRSRDLLIERAEQIAAAQKEGETLEAQGFTPEARPAQLRDAFAEDLPQDAITTAFEMEPGEARAVAGPDGAVIVRLDAVNAADAQAEEAVQLRNAFAERTGQSYAQDIMTAYTRALELEKGITLQQSAISAVNAQFN</sequence>
<keyword evidence="2" id="KW-1003">Cell membrane</keyword>
<dbReference type="Gene3D" id="1.10.4030.10">
    <property type="entry name" value="Porin chaperone SurA, peptide-binding domain"/>
    <property type="match status" value="1"/>
</dbReference>
<dbReference type="Pfam" id="PF13624">
    <property type="entry name" value="SurA_N_3"/>
    <property type="match status" value="1"/>
</dbReference>
<dbReference type="GO" id="GO:0003755">
    <property type="term" value="F:peptidyl-prolyl cis-trans isomerase activity"/>
    <property type="evidence" value="ECO:0007669"/>
    <property type="project" value="InterPro"/>
</dbReference>
<gene>
    <name evidence="10" type="primary">ybaU</name>
    <name evidence="10" type="ORF">PMES_02816</name>
</gene>
<evidence type="ECO:0000256" key="7">
    <source>
        <dbReference type="ARBA" id="ARBA00038408"/>
    </source>
</evidence>
<keyword evidence="10" id="KW-0489">Methyltransferase</keyword>
<evidence type="ECO:0000256" key="2">
    <source>
        <dbReference type="ARBA" id="ARBA00022475"/>
    </source>
</evidence>
<evidence type="ECO:0000313" key="11">
    <source>
        <dbReference type="Proteomes" id="UP000698242"/>
    </source>
</evidence>
<comment type="similarity">
    <text evidence="7">Belongs to the PpiD chaperone family.</text>
</comment>
<evidence type="ECO:0000256" key="4">
    <source>
        <dbReference type="ARBA" id="ARBA00022989"/>
    </source>
</evidence>
<dbReference type="GO" id="GO:0005886">
    <property type="term" value="C:plasma membrane"/>
    <property type="evidence" value="ECO:0007669"/>
    <property type="project" value="UniProtKB-SubCell"/>
</dbReference>
<name>A0A921NSP1_9RHOB</name>
<evidence type="ECO:0000256" key="1">
    <source>
        <dbReference type="ARBA" id="ARBA00004401"/>
    </source>
</evidence>
<evidence type="ECO:0000313" key="10">
    <source>
        <dbReference type="EMBL" id="KAF0674740.1"/>
    </source>
</evidence>
<dbReference type="GO" id="GO:0004851">
    <property type="term" value="F:uroporphyrin-III C-methyltransferase activity"/>
    <property type="evidence" value="ECO:0007669"/>
    <property type="project" value="UniProtKB-EC"/>
</dbReference>
<evidence type="ECO:0000256" key="5">
    <source>
        <dbReference type="ARBA" id="ARBA00023136"/>
    </source>
</evidence>
<dbReference type="EC" id="2.1.1.107" evidence="10"/>